<organism evidence="1 2">
    <name type="scientific">Chengkuizengella marina</name>
    <dbReference type="NCBI Taxonomy" id="2507566"/>
    <lineage>
        <taxon>Bacteria</taxon>
        <taxon>Bacillati</taxon>
        <taxon>Bacillota</taxon>
        <taxon>Bacilli</taxon>
        <taxon>Bacillales</taxon>
        <taxon>Paenibacillaceae</taxon>
        <taxon>Chengkuizengella</taxon>
    </lineage>
</organism>
<dbReference type="GO" id="GO:0006281">
    <property type="term" value="P:DNA repair"/>
    <property type="evidence" value="ECO:0007669"/>
    <property type="project" value="TreeGrafter"/>
</dbReference>
<gene>
    <name evidence="1" type="ORF">ERL59_07965</name>
</gene>
<dbReference type="SFLD" id="SFLDG01129">
    <property type="entry name" value="C1.5:_HAD__Beta-PGM__Phosphata"/>
    <property type="match status" value="1"/>
</dbReference>
<evidence type="ECO:0000313" key="1">
    <source>
        <dbReference type="EMBL" id="NBI28892.1"/>
    </source>
</evidence>
<protein>
    <submittedName>
        <fullName evidence="1">HAD family hydrolase</fullName>
    </submittedName>
</protein>
<dbReference type="EMBL" id="SIJB01000018">
    <property type="protein sequence ID" value="NBI28892.1"/>
    <property type="molecule type" value="Genomic_DNA"/>
</dbReference>
<dbReference type="Pfam" id="PF13419">
    <property type="entry name" value="HAD_2"/>
    <property type="match status" value="1"/>
</dbReference>
<dbReference type="GO" id="GO:0005829">
    <property type="term" value="C:cytosol"/>
    <property type="evidence" value="ECO:0007669"/>
    <property type="project" value="TreeGrafter"/>
</dbReference>
<dbReference type="AlphaFoldDB" id="A0A6N9Q151"/>
<dbReference type="SFLD" id="SFLDS00003">
    <property type="entry name" value="Haloacid_Dehalogenase"/>
    <property type="match status" value="1"/>
</dbReference>
<keyword evidence="1" id="KW-0378">Hydrolase</keyword>
<dbReference type="Gene3D" id="1.10.150.240">
    <property type="entry name" value="Putative phosphatase, domain 2"/>
    <property type="match status" value="1"/>
</dbReference>
<dbReference type="PANTHER" id="PTHR43434">
    <property type="entry name" value="PHOSPHOGLYCOLATE PHOSPHATASE"/>
    <property type="match status" value="1"/>
</dbReference>
<dbReference type="OrthoDB" id="9792518at2"/>
<dbReference type="RefSeq" id="WP_160645689.1">
    <property type="nucleotide sequence ID" value="NZ_SIJB01000018.1"/>
</dbReference>
<dbReference type="PANTHER" id="PTHR43434:SF13">
    <property type="entry name" value="PHOSPHOGLYCOLATE PHOSPHATASE"/>
    <property type="match status" value="1"/>
</dbReference>
<reference evidence="1 2" key="1">
    <citation type="submission" date="2019-01" db="EMBL/GenBank/DDBJ databases">
        <title>Chengkuizengella sp. nov., isolated from deep-sea sediment of East Pacific Ocean.</title>
        <authorList>
            <person name="Yang J."/>
            <person name="Lai Q."/>
            <person name="Shao Z."/>
        </authorList>
    </citation>
    <scope>NUCLEOTIDE SEQUENCE [LARGE SCALE GENOMIC DNA]</scope>
    <source>
        <strain evidence="1 2">YPA3-1-1</strain>
    </source>
</reference>
<name>A0A6N9Q151_9BACL</name>
<dbReference type="InterPro" id="IPR036412">
    <property type="entry name" value="HAD-like_sf"/>
</dbReference>
<dbReference type="Proteomes" id="UP000448943">
    <property type="component" value="Unassembled WGS sequence"/>
</dbReference>
<keyword evidence="2" id="KW-1185">Reference proteome</keyword>
<dbReference type="GO" id="GO:0008967">
    <property type="term" value="F:phosphoglycolate phosphatase activity"/>
    <property type="evidence" value="ECO:0007669"/>
    <property type="project" value="TreeGrafter"/>
</dbReference>
<proteinExistence type="predicted"/>
<dbReference type="SUPFAM" id="SSF56784">
    <property type="entry name" value="HAD-like"/>
    <property type="match status" value="1"/>
</dbReference>
<dbReference type="InterPro" id="IPR023214">
    <property type="entry name" value="HAD_sf"/>
</dbReference>
<dbReference type="NCBIfam" id="TIGR01549">
    <property type="entry name" value="HAD-SF-IA-v1"/>
    <property type="match status" value="1"/>
</dbReference>
<accession>A0A6N9Q151</accession>
<evidence type="ECO:0000313" key="2">
    <source>
        <dbReference type="Proteomes" id="UP000448943"/>
    </source>
</evidence>
<dbReference type="InterPro" id="IPR006439">
    <property type="entry name" value="HAD-SF_hydro_IA"/>
</dbReference>
<dbReference type="Gene3D" id="3.40.50.1000">
    <property type="entry name" value="HAD superfamily/HAD-like"/>
    <property type="match status" value="1"/>
</dbReference>
<dbReference type="InterPro" id="IPR041492">
    <property type="entry name" value="HAD_2"/>
</dbReference>
<comment type="caution">
    <text evidence="1">The sequence shown here is derived from an EMBL/GenBank/DDBJ whole genome shotgun (WGS) entry which is preliminary data.</text>
</comment>
<dbReference type="InterPro" id="IPR023198">
    <property type="entry name" value="PGP-like_dom2"/>
</dbReference>
<sequence>MKHIIFDFDGTIVQSKNLTIDIYNELAAKHNYKLIKKEEIAYLSSLSIPQRSKYLKVPLWKLPRLVNEVRKKYKQRILKVPTVNGVPEVIKELHKLGYQLGIISTNDKKNIIQYLSKHRIKHISKVICSTNVFGKHRLIYKYLNHFKIKKENVIYIGDEIRDIEACKKAKIKIICVSWGFDARRLLEQGKPEYIVDHPQQIKEIMIKQTI</sequence>
<dbReference type="InterPro" id="IPR050155">
    <property type="entry name" value="HAD-like_hydrolase_sf"/>
</dbReference>